<dbReference type="PATRIC" id="fig|408015.6.peg.1500"/>
<reference evidence="2" key="1">
    <citation type="submission" date="2019-08" db="EMBL/GenBank/DDBJ databases">
        <title>Complete genome sequence of a mangrove-derived Streptomyces xiamenensis.</title>
        <authorList>
            <person name="Xu J."/>
        </authorList>
    </citation>
    <scope>NUCLEOTIDE SEQUENCE</scope>
    <source>
        <strain evidence="2">318</strain>
    </source>
</reference>
<sequence>MLSILAFLIVGIGLSWPPWCWVILVVTALSTSVATMVPTREHRVPPPDDPYFLAPDAEPTPAGPQYMEHRIHRVALPSCTPDYRFEFSATVRWYEMETEDDSPLDGGSLAARAVLSRARVITQYEHPSQYSLTEHLLSGELGLTAPDDRRRVMAMARDVRLALPETDRERLEKLAMIRKDEDVWEHERNHERNKRAYLGDDVLKDPGSALVWWLARNENKLHETADLIGLFTLLSAAANNQDLPDVSTSPLNPSEPVEDAPLTESERTVVEALVDLMRHADISVDNTLFIDRIIKILENSGRPAAADEIRRAFAPDEGPDD</sequence>
<evidence type="ECO:0000313" key="2">
    <source>
        <dbReference type="EMBL" id="AKG42849.1"/>
    </source>
</evidence>
<dbReference type="EMBL" id="CP009922">
    <property type="protein sequence ID" value="AKG42849.1"/>
    <property type="molecule type" value="Genomic_DNA"/>
</dbReference>
<dbReference type="STRING" id="408015.SXIM_14650"/>
<gene>
    <name evidence="2" type="ORF">SXIM_14650</name>
</gene>
<evidence type="ECO:0000313" key="3">
    <source>
        <dbReference type="Proteomes" id="UP000034034"/>
    </source>
</evidence>
<dbReference type="AlphaFoldDB" id="A0A0F7FRW0"/>
<organism evidence="2 3">
    <name type="scientific">Streptomyces xiamenensis</name>
    <dbReference type="NCBI Taxonomy" id="408015"/>
    <lineage>
        <taxon>Bacteria</taxon>
        <taxon>Bacillati</taxon>
        <taxon>Actinomycetota</taxon>
        <taxon>Actinomycetes</taxon>
        <taxon>Kitasatosporales</taxon>
        <taxon>Streptomycetaceae</taxon>
        <taxon>Streptomyces</taxon>
    </lineage>
</organism>
<proteinExistence type="predicted"/>
<dbReference type="HOGENOM" id="CLU_048736_0_0_11"/>
<protein>
    <submittedName>
        <fullName evidence="2">Secreted protein</fullName>
    </submittedName>
</protein>
<dbReference type="Proteomes" id="UP000034034">
    <property type="component" value="Chromosome"/>
</dbReference>
<name>A0A0F7FRW0_9ACTN</name>
<evidence type="ECO:0000256" key="1">
    <source>
        <dbReference type="SAM" id="MobiDB-lite"/>
    </source>
</evidence>
<feature type="region of interest" description="Disordered" evidence="1">
    <location>
        <begin position="244"/>
        <end position="264"/>
    </location>
</feature>
<accession>A0A0F7FRW0</accession>
<dbReference type="KEGG" id="sxi:SXIM_14650"/>
<keyword evidence="3" id="KW-1185">Reference proteome</keyword>